<gene>
    <name evidence="1" type="ORF">SAMCFNEI73_pB0019</name>
</gene>
<keyword evidence="1" id="KW-0614">Plasmid</keyword>
<sequence length="59" mass="6592">MLIGGPTHADLSCFRPAFTSAGKSSAKITLEFIEVQEQAKARQKPAVSAEKHRFYLRRD</sequence>
<dbReference type="RefSeq" id="WP_064251967.1">
    <property type="nucleotide sequence ID" value="NZ_CP013109.1"/>
</dbReference>
<geneLocation type="plasmid" evidence="1 2">
    <name>B</name>
</geneLocation>
<protein>
    <submittedName>
        <fullName evidence="1">Uncharacterized protein</fullName>
    </submittedName>
</protein>
<evidence type="ECO:0000313" key="2">
    <source>
        <dbReference type="Proteomes" id="UP000182306"/>
    </source>
</evidence>
<keyword evidence="2" id="KW-1185">Reference proteome</keyword>
<organism evidence="1 2">
    <name type="scientific">Sinorhizobium americanum</name>
    <dbReference type="NCBI Taxonomy" id="194963"/>
    <lineage>
        <taxon>Bacteria</taxon>
        <taxon>Pseudomonadati</taxon>
        <taxon>Pseudomonadota</taxon>
        <taxon>Alphaproteobacteria</taxon>
        <taxon>Hyphomicrobiales</taxon>
        <taxon>Rhizobiaceae</taxon>
        <taxon>Sinorhizobium/Ensifer group</taxon>
        <taxon>Sinorhizobium</taxon>
    </lineage>
</organism>
<dbReference type="AlphaFoldDB" id="A0A1L3LT00"/>
<evidence type="ECO:0000313" key="1">
    <source>
        <dbReference type="EMBL" id="APG93219.1"/>
    </source>
</evidence>
<reference evidence="1 2" key="1">
    <citation type="submission" date="2015-10" db="EMBL/GenBank/DDBJ databases">
        <title>Genomic differences between typical nodule nitrogen-fixing rhizobial strains and those coming from bean seeds.</title>
        <authorList>
            <person name="Peralta H."/>
            <person name="Aguilar-Vera A."/>
            <person name="Diaz R."/>
            <person name="Mora Y."/>
            <person name="Martinez-Batallar G."/>
            <person name="Salazar E."/>
            <person name="Vargas-Lagunas C."/>
            <person name="Encarnacion S."/>
            <person name="Girard L."/>
            <person name="Mora J."/>
        </authorList>
    </citation>
    <scope>NUCLEOTIDE SEQUENCE [LARGE SCALE GENOMIC DNA]</scope>
    <source>
        <strain evidence="1 2">CFNEI 73</strain>
        <plasmid evidence="1 2">B</plasmid>
    </source>
</reference>
<dbReference type="Proteomes" id="UP000182306">
    <property type="component" value="Plasmid B"/>
</dbReference>
<accession>A0A1L3LT00</accession>
<name>A0A1L3LT00_9HYPH</name>
<proteinExistence type="predicted"/>
<dbReference type="KEGG" id="same:SAMCFNEI73_pB0019"/>
<dbReference type="EMBL" id="CP013109">
    <property type="protein sequence ID" value="APG93219.1"/>
    <property type="molecule type" value="Genomic_DNA"/>
</dbReference>